<evidence type="ECO:0000313" key="2">
    <source>
        <dbReference type="EMBL" id="KAF5380515.1"/>
    </source>
</evidence>
<protein>
    <submittedName>
        <fullName evidence="2">Uncharacterized protein</fullName>
    </submittedName>
</protein>
<dbReference type="Proteomes" id="UP000565441">
    <property type="component" value="Unassembled WGS sequence"/>
</dbReference>
<comment type="caution">
    <text evidence="2">The sequence shown here is derived from an EMBL/GenBank/DDBJ whole genome shotgun (WGS) entry which is preliminary data.</text>
</comment>
<gene>
    <name evidence="2" type="ORF">D9615_004741</name>
</gene>
<name>A0A8H5HC62_9AGAR</name>
<accession>A0A8H5HC62</accession>
<sequence>MHHSRAYSYDDQNGGHSGSHIPTHQSQFPGATPQYVRGYQQPQGSGQYYVQAGGNADITQPDPYLRSMTPMASPTHHYSSSGQQRYYQSSGGGGSSSQMQQPMYPAQTPYYNQYPRSQTPGIHPPEITGSIFESAVPASTFYCTVLKKPRAAARPPIHWPTANLARVARLIALGGKVSV</sequence>
<feature type="region of interest" description="Disordered" evidence="1">
    <location>
        <begin position="66"/>
        <end position="101"/>
    </location>
</feature>
<evidence type="ECO:0000313" key="3">
    <source>
        <dbReference type="Proteomes" id="UP000565441"/>
    </source>
</evidence>
<dbReference type="AlphaFoldDB" id="A0A8H5HC62"/>
<feature type="compositionally biased region" description="Polar residues" evidence="1">
    <location>
        <begin position="20"/>
        <end position="29"/>
    </location>
</feature>
<feature type="compositionally biased region" description="Low complexity" evidence="1">
    <location>
        <begin position="78"/>
        <end position="89"/>
    </location>
</feature>
<dbReference type="OrthoDB" id="8922241at2759"/>
<dbReference type="EMBL" id="JAACJP010000013">
    <property type="protein sequence ID" value="KAF5380515.1"/>
    <property type="molecule type" value="Genomic_DNA"/>
</dbReference>
<organism evidence="2 3">
    <name type="scientific">Tricholomella constricta</name>
    <dbReference type="NCBI Taxonomy" id="117010"/>
    <lineage>
        <taxon>Eukaryota</taxon>
        <taxon>Fungi</taxon>
        <taxon>Dikarya</taxon>
        <taxon>Basidiomycota</taxon>
        <taxon>Agaricomycotina</taxon>
        <taxon>Agaricomycetes</taxon>
        <taxon>Agaricomycetidae</taxon>
        <taxon>Agaricales</taxon>
        <taxon>Tricholomatineae</taxon>
        <taxon>Lyophyllaceae</taxon>
        <taxon>Tricholomella</taxon>
    </lineage>
</organism>
<feature type="region of interest" description="Disordered" evidence="1">
    <location>
        <begin position="1"/>
        <end position="36"/>
    </location>
</feature>
<reference evidence="2 3" key="1">
    <citation type="journal article" date="2020" name="ISME J.">
        <title>Uncovering the hidden diversity of litter-decomposition mechanisms in mushroom-forming fungi.</title>
        <authorList>
            <person name="Floudas D."/>
            <person name="Bentzer J."/>
            <person name="Ahren D."/>
            <person name="Johansson T."/>
            <person name="Persson P."/>
            <person name="Tunlid A."/>
        </authorList>
    </citation>
    <scope>NUCLEOTIDE SEQUENCE [LARGE SCALE GENOMIC DNA]</scope>
    <source>
        <strain evidence="2 3">CBS 661.87</strain>
    </source>
</reference>
<keyword evidence="3" id="KW-1185">Reference proteome</keyword>
<proteinExistence type="predicted"/>
<evidence type="ECO:0000256" key="1">
    <source>
        <dbReference type="SAM" id="MobiDB-lite"/>
    </source>
</evidence>